<dbReference type="PRINTS" id="PR00987">
    <property type="entry name" value="TRNASYNTHGLU"/>
</dbReference>
<accession>A0A2M6R9I3</accession>
<dbReference type="PANTHER" id="PTHR43311">
    <property type="entry name" value="GLUTAMATE--TRNA LIGASE"/>
    <property type="match status" value="1"/>
</dbReference>
<dbReference type="Proteomes" id="UP000231162">
    <property type="component" value="Unassembled WGS sequence"/>
</dbReference>
<name>A0A2M6R9I3_9BACT</name>
<dbReference type="InterPro" id="IPR033910">
    <property type="entry name" value="GluRS_core"/>
</dbReference>
<evidence type="ECO:0000256" key="4">
    <source>
        <dbReference type="ARBA" id="ARBA00022840"/>
    </source>
</evidence>
<evidence type="ECO:0000259" key="8">
    <source>
        <dbReference type="Pfam" id="PF00749"/>
    </source>
</evidence>
<dbReference type="PROSITE" id="PS00178">
    <property type="entry name" value="AA_TRNA_LIGASE_I"/>
    <property type="match status" value="1"/>
</dbReference>
<evidence type="ECO:0000313" key="11">
    <source>
        <dbReference type="Proteomes" id="UP000231162"/>
    </source>
</evidence>
<dbReference type="EMBL" id="PEZX01000014">
    <property type="protein sequence ID" value="PIS07147.1"/>
    <property type="molecule type" value="Genomic_DNA"/>
</dbReference>
<evidence type="ECO:0000256" key="1">
    <source>
        <dbReference type="ARBA" id="ARBA00007894"/>
    </source>
</evidence>
<dbReference type="Pfam" id="PF00749">
    <property type="entry name" value="tRNA-synt_1c"/>
    <property type="match status" value="2"/>
</dbReference>
<comment type="catalytic activity">
    <reaction evidence="7">
        <text>tRNA(Glu) + L-glutamate + ATP = L-glutamyl-tRNA(Glu) + AMP + diphosphate</text>
        <dbReference type="Rhea" id="RHEA:23540"/>
        <dbReference type="Rhea" id="RHEA-COMP:9663"/>
        <dbReference type="Rhea" id="RHEA-COMP:9680"/>
        <dbReference type="ChEBI" id="CHEBI:29985"/>
        <dbReference type="ChEBI" id="CHEBI:30616"/>
        <dbReference type="ChEBI" id="CHEBI:33019"/>
        <dbReference type="ChEBI" id="CHEBI:78442"/>
        <dbReference type="ChEBI" id="CHEBI:78520"/>
        <dbReference type="ChEBI" id="CHEBI:456215"/>
        <dbReference type="EC" id="6.1.1.17"/>
    </reaction>
</comment>
<keyword evidence="3 7" id="KW-0547">Nucleotide-binding</keyword>
<reference evidence="11" key="1">
    <citation type="submission" date="2017-09" db="EMBL/GenBank/DDBJ databases">
        <title>Depth-based differentiation of microbial function through sediment-hosted aquifers and enrichment of novel symbionts in the deep terrestrial subsurface.</title>
        <authorList>
            <person name="Probst A.J."/>
            <person name="Ladd B."/>
            <person name="Jarett J.K."/>
            <person name="Geller-Mcgrath D.E."/>
            <person name="Sieber C.M.K."/>
            <person name="Emerson J.B."/>
            <person name="Anantharaman K."/>
            <person name="Thomas B.C."/>
            <person name="Malmstrom R."/>
            <person name="Stieglmeier M."/>
            <person name="Klingl A."/>
            <person name="Woyke T."/>
            <person name="Ryan C.M."/>
            <person name="Banfield J.F."/>
        </authorList>
    </citation>
    <scope>NUCLEOTIDE SEQUENCE [LARGE SCALE GENOMIC DNA]</scope>
</reference>
<feature type="short sequence motif" description="'HIGH' region" evidence="7">
    <location>
        <begin position="8"/>
        <end position="18"/>
    </location>
</feature>
<protein>
    <recommendedName>
        <fullName evidence="7">Glutamate--tRNA ligase</fullName>
        <ecNumber evidence="7">6.1.1.17</ecNumber>
    </recommendedName>
    <alternativeName>
        <fullName evidence="7">Glutamyl-tRNA synthetase</fullName>
        <shortName evidence="7">GluRS</shortName>
    </alternativeName>
</protein>
<dbReference type="InterPro" id="IPR020058">
    <property type="entry name" value="Glu/Gln-tRNA-synth_Ib_cat-dom"/>
</dbReference>
<dbReference type="GO" id="GO:0008270">
    <property type="term" value="F:zinc ion binding"/>
    <property type="evidence" value="ECO:0007669"/>
    <property type="project" value="InterPro"/>
</dbReference>
<organism evidence="10 11">
    <name type="scientific">Candidatus Berkelbacteria bacterium CG10_big_fil_rev_8_21_14_0_10_43_14</name>
    <dbReference type="NCBI Taxonomy" id="1974515"/>
    <lineage>
        <taxon>Bacteria</taxon>
        <taxon>Candidatus Berkelbacteria</taxon>
    </lineage>
</organism>
<dbReference type="HAMAP" id="MF_00022">
    <property type="entry name" value="Glu_tRNA_synth_type1"/>
    <property type="match status" value="1"/>
</dbReference>
<evidence type="ECO:0000259" key="9">
    <source>
        <dbReference type="Pfam" id="PF19269"/>
    </source>
</evidence>
<comment type="caution">
    <text evidence="10">The sequence shown here is derived from an EMBL/GenBank/DDBJ whole genome shotgun (WGS) entry which is preliminary data.</text>
</comment>
<comment type="function">
    <text evidence="7">Catalyzes the attachment of glutamate to tRNA(Glu) in a two-step reaction: glutamate is first activated by ATP to form Glu-AMP and then transferred to the acceptor end of tRNA(Glu).</text>
</comment>
<keyword evidence="5 7" id="KW-0648">Protein biosynthesis</keyword>
<gene>
    <name evidence="7" type="primary">gltX</name>
    <name evidence="10" type="ORF">COT79_00785</name>
</gene>
<keyword evidence="2 7" id="KW-0436">Ligase</keyword>
<feature type="domain" description="Aminoacyl-tRNA synthetase class I anticodon-binding" evidence="9">
    <location>
        <begin position="302"/>
        <end position="438"/>
    </location>
</feature>
<comment type="subunit">
    <text evidence="7">Monomer.</text>
</comment>
<dbReference type="Pfam" id="PF19269">
    <property type="entry name" value="Anticodon_2"/>
    <property type="match status" value="1"/>
</dbReference>
<dbReference type="AlphaFoldDB" id="A0A2M6R9I3"/>
<dbReference type="InterPro" id="IPR001412">
    <property type="entry name" value="aa-tRNA-synth_I_CS"/>
</dbReference>
<proteinExistence type="inferred from homology"/>
<dbReference type="GO" id="GO:0004818">
    <property type="term" value="F:glutamate-tRNA ligase activity"/>
    <property type="evidence" value="ECO:0007669"/>
    <property type="project" value="UniProtKB-UniRule"/>
</dbReference>
<dbReference type="Gene3D" id="3.40.50.620">
    <property type="entry name" value="HUPs"/>
    <property type="match status" value="2"/>
</dbReference>
<dbReference type="EC" id="6.1.1.17" evidence="7"/>
<keyword evidence="4 7" id="KW-0067">ATP-binding</keyword>
<feature type="binding site" evidence="7">
    <location>
        <position position="200"/>
    </location>
    <ligand>
        <name>ATP</name>
        <dbReference type="ChEBI" id="CHEBI:30616"/>
    </ligand>
</feature>
<feature type="domain" description="Glutamyl/glutaminyl-tRNA synthetase class Ib catalytic" evidence="8">
    <location>
        <begin position="101"/>
        <end position="285"/>
    </location>
</feature>
<dbReference type="InterPro" id="IPR045462">
    <property type="entry name" value="aa-tRNA-synth_I_cd-bd"/>
</dbReference>
<dbReference type="GO" id="GO:0000049">
    <property type="term" value="F:tRNA binding"/>
    <property type="evidence" value="ECO:0007669"/>
    <property type="project" value="InterPro"/>
</dbReference>
<evidence type="ECO:0000313" key="10">
    <source>
        <dbReference type="EMBL" id="PIS07147.1"/>
    </source>
</evidence>
<comment type="subcellular location">
    <subcellularLocation>
        <location evidence="7">Cytoplasm</location>
    </subcellularLocation>
</comment>
<evidence type="ECO:0000256" key="6">
    <source>
        <dbReference type="ARBA" id="ARBA00023146"/>
    </source>
</evidence>
<keyword evidence="7" id="KW-0963">Cytoplasm</keyword>
<dbReference type="PANTHER" id="PTHR43311:SF2">
    <property type="entry name" value="GLUTAMATE--TRNA LIGASE, MITOCHONDRIAL-RELATED"/>
    <property type="match status" value="1"/>
</dbReference>
<dbReference type="CDD" id="cd00808">
    <property type="entry name" value="GluRS_core"/>
    <property type="match status" value="1"/>
</dbReference>
<dbReference type="Gene3D" id="1.10.10.350">
    <property type="match status" value="1"/>
</dbReference>
<evidence type="ECO:0000256" key="5">
    <source>
        <dbReference type="ARBA" id="ARBA00022917"/>
    </source>
</evidence>
<dbReference type="InterPro" id="IPR008925">
    <property type="entry name" value="aa_tRNA-synth_I_cd-bd_sf"/>
</dbReference>
<dbReference type="InterPro" id="IPR014729">
    <property type="entry name" value="Rossmann-like_a/b/a_fold"/>
</dbReference>
<dbReference type="SUPFAM" id="SSF48163">
    <property type="entry name" value="An anticodon-binding domain of class I aminoacyl-tRNA synthetases"/>
    <property type="match status" value="1"/>
</dbReference>
<comment type="caution">
    <text evidence="7">Lacks conserved residue(s) required for the propagation of feature annotation.</text>
</comment>
<dbReference type="InterPro" id="IPR000924">
    <property type="entry name" value="Glu/Gln-tRNA-synth"/>
</dbReference>
<evidence type="ECO:0000256" key="7">
    <source>
        <dbReference type="HAMAP-Rule" id="MF_00022"/>
    </source>
</evidence>
<feature type="short sequence motif" description="'KMSKS' region" evidence="7">
    <location>
        <begin position="197"/>
        <end position="201"/>
    </location>
</feature>
<dbReference type="InterPro" id="IPR020751">
    <property type="entry name" value="aa-tRNA-synth_I_codon-bd_sub2"/>
</dbReference>
<dbReference type="InterPro" id="IPR049940">
    <property type="entry name" value="GluQ/Sye"/>
</dbReference>
<dbReference type="GO" id="GO:0005524">
    <property type="term" value="F:ATP binding"/>
    <property type="evidence" value="ECO:0007669"/>
    <property type="project" value="UniProtKB-UniRule"/>
</dbReference>
<evidence type="ECO:0000256" key="2">
    <source>
        <dbReference type="ARBA" id="ARBA00022598"/>
    </source>
</evidence>
<dbReference type="InterPro" id="IPR004527">
    <property type="entry name" value="Glu-tRNA-ligase_bac/mito"/>
</dbReference>
<comment type="similarity">
    <text evidence="1 7">Belongs to the class-I aminoacyl-tRNA synthetase family. Glutamate--tRNA ligase type 1 subfamily.</text>
</comment>
<dbReference type="SUPFAM" id="SSF52374">
    <property type="entry name" value="Nucleotidylyl transferase"/>
    <property type="match status" value="1"/>
</dbReference>
<dbReference type="GO" id="GO:0006424">
    <property type="term" value="P:glutamyl-tRNA aminoacylation"/>
    <property type="evidence" value="ECO:0007669"/>
    <property type="project" value="UniProtKB-UniRule"/>
</dbReference>
<feature type="domain" description="Glutamyl/glutaminyl-tRNA synthetase class Ib catalytic" evidence="8">
    <location>
        <begin position="2"/>
        <end position="97"/>
    </location>
</feature>
<keyword evidence="6 7" id="KW-0030">Aminoacyl-tRNA synthetase</keyword>
<sequence>MVTTRIAPSPTGLFHIGTARTALINYIFAKQNNGEFLLRMEDTDVARNKSEFEDDIKSGLEWLGLTWDGDIVYQKNRTKRYLDVVDALVKKEKAYTKDGAIWFKIPEGTIIFHDLIRGEVVFDGADLKDFVIMRSDGSPIFYLSGVVDDHDSDITHVIRGEEHLSNTPKQIVLLQALEWELPTYAHVPLILNADRSKMSKRKDPVSITHDFKNKGYLPEALINYLALLGWHESETQKHVPSNAEGSKLKTKKSETEIYNLNTLIKIYDVSRMQHGGAIFDREKLENMNHHYIQKMGDDELREKLNAYKGDIKNDVYNRYVSITKPRLNKFSDIANDTSWLNNPVDHDPELLVFKKSTKDTTLKALNAILTNLPKIVTYEVTKIVDMLQEVVEGNNLQNGDVFWSARVALSGLEKSPPPAELMWVLGREETIMRIERAISFLNP</sequence>
<dbReference type="GO" id="GO:0005829">
    <property type="term" value="C:cytosol"/>
    <property type="evidence" value="ECO:0007669"/>
    <property type="project" value="TreeGrafter"/>
</dbReference>
<evidence type="ECO:0000256" key="3">
    <source>
        <dbReference type="ARBA" id="ARBA00022741"/>
    </source>
</evidence>